<dbReference type="PANTHER" id="PTHR24006">
    <property type="entry name" value="UBIQUITIN CARBOXYL-TERMINAL HYDROLASE"/>
    <property type="match status" value="1"/>
</dbReference>
<reference evidence="9" key="1">
    <citation type="journal article" date="2020" name="Nature">
        <title>Giant virus diversity and host interactions through global metagenomics.</title>
        <authorList>
            <person name="Schulz F."/>
            <person name="Roux S."/>
            <person name="Paez-Espino D."/>
            <person name="Jungbluth S."/>
            <person name="Walsh D.A."/>
            <person name="Denef V.J."/>
            <person name="McMahon K.D."/>
            <person name="Konstantinidis K.T."/>
            <person name="Eloe-Fadrosh E.A."/>
            <person name="Kyrpides N.C."/>
            <person name="Woyke T."/>
        </authorList>
    </citation>
    <scope>NUCLEOTIDE SEQUENCE</scope>
    <source>
        <strain evidence="9">GVMAG-M-3300009068-25</strain>
    </source>
</reference>
<sequence length="257" mass="28926">MSFGLRNQRGSCWVNATLQAIFRIPDVQTRYTAEAAIETSPVDVSLQEIWSSRGEEGLKPFYDCVRTAVMPAGEGIGDSHELLEFLCDKLPFLDKLCRFKVANVVKCSNSSCDYKDTKIDSLIEFSISPSGKKQSLTDCVAQAVSPSVIPDWTCEKCKHKGCTKQLLMSTFPQVFVFHTTSLNTSASYMTLLILNGQKYALSAVVCFNGGHWWTYGRGMPPGKDWVEYDDSNLRNHGPNHFPLSDTMRLLFYYRINE</sequence>
<keyword evidence="6" id="KW-0378">Hydrolase</keyword>
<dbReference type="EC" id="3.4.19.12" evidence="3"/>
<dbReference type="GO" id="GO:0005829">
    <property type="term" value="C:cytosol"/>
    <property type="evidence" value="ECO:0007669"/>
    <property type="project" value="TreeGrafter"/>
</dbReference>
<evidence type="ECO:0000256" key="3">
    <source>
        <dbReference type="ARBA" id="ARBA00012759"/>
    </source>
</evidence>
<dbReference type="GO" id="GO:0016579">
    <property type="term" value="P:protein deubiquitination"/>
    <property type="evidence" value="ECO:0007669"/>
    <property type="project" value="InterPro"/>
</dbReference>
<keyword evidence="4" id="KW-0645">Protease</keyword>
<dbReference type="EMBL" id="MN738889">
    <property type="protein sequence ID" value="QHT30058.1"/>
    <property type="molecule type" value="Genomic_DNA"/>
</dbReference>
<dbReference type="InterPro" id="IPR038765">
    <property type="entry name" value="Papain-like_cys_pep_sf"/>
</dbReference>
<dbReference type="InterPro" id="IPR001394">
    <property type="entry name" value="Peptidase_C19_UCH"/>
</dbReference>
<evidence type="ECO:0000256" key="4">
    <source>
        <dbReference type="ARBA" id="ARBA00022670"/>
    </source>
</evidence>
<dbReference type="Gene3D" id="3.90.70.10">
    <property type="entry name" value="Cysteine proteinases"/>
    <property type="match status" value="1"/>
</dbReference>
<dbReference type="GO" id="GO:0005634">
    <property type="term" value="C:nucleus"/>
    <property type="evidence" value="ECO:0007669"/>
    <property type="project" value="TreeGrafter"/>
</dbReference>
<comment type="similarity">
    <text evidence="2">Belongs to the peptidase C19 family.</text>
</comment>
<evidence type="ECO:0000256" key="5">
    <source>
        <dbReference type="ARBA" id="ARBA00022786"/>
    </source>
</evidence>
<dbReference type="PANTHER" id="PTHR24006:SF888">
    <property type="entry name" value="UBIQUITIN CARBOXYL-TERMINAL HYDROLASE 30"/>
    <property type="match status" value="1"/>
</dbReference>
<dbReference type="InterPro" id="IPR050164">
    <property type="entry name" value="Peptidase_C19"/>
</dbReference>
<dbReference type="SUPFAM" id="SSF54001">
    <property type="entry name" value="Cysteine proteinases"/>
    <property type="match status" value="1"/>
</dbReference>
<feature type="domain" description="USP" evidence="8">
    <location>
        <begin position="3"/>
        <end position="255"/>
    </location>
</feature>
<dbReference type="GO" id="GO:0006508">
    <property type="term" value="P:proteolysis"/>
    <property type="evidence" value="ECO:0007669"/>
    <property type="project" value="UniProtKB-KW"/>
</dbReference>
<evidence type="ECO:0000256" key="6">
    <source>
        <dbReference type="ARBA" id="ARBA00022801"/>
    </source>
</evidence>
<comment type="catalytic activity">
    <reaction evidence="1">
        <text>Thiol-dependent hydrolysis of ester, thioester, amide, peptide and isopeptide bonds formed by the C-terminal Gly of ubiquitin (a 76-residue protein attached to proteins as an intracellular targeting signal).</text>
        <dbReference type="EC" id="3.4.19.12"/>
    </reaction>
</comment>
<evidence type="ECO:0000259" key="8">
    <source>
        <dbReference type="PROSITE" id="PS50235"/>
    </source>
</evidence>
<evidence type="ECO:0000313" key="9">
    <source>
        <dbReference type="EMBL" id="QHT30058.1"/>
    </source>
</evidence>
<dbReference type="InterPro" id="IPR028889">
    <property type="entry name" value="USP"/>
</dbReference>
<dbReference type="AlphaFoldDB" id="A0A6C0ELZ7"/>
<keyword evidence="5" id="KW-0833">Ubl conjugation pathway</keyword>
<proteinExistence type="inferred from homology"/>
<dbReference type="PROSITE" id="PS50235">
    <property type="entry name" value="USP_3"/>
    <property type="match status" value="1"/>
</dbReference>
<organism evidence="9">
    <name type="scientific">viral metagenome</name>
    <dbReference type="NCBI Taxonomy" id="1070528"/>
    <lineage>
        <taxon>unclassified sequences</taxon>
        <taxon>metagenomes</taxon>
        <taxon>organismal metagenomes</taxon>
    </lineage>
</organism>
<accession>A0A6C0ELZ7</accession>
<keyword evidence="7" id="KW-0788">Thiol protease</keyword>
<name>A0A6C0ELZ7_9ZZZZ</name>
<dbReference type="GO" id="GO:0004843">
    <property type="term" value="F:cysteine-type deubiquitinase activity"/>
    <property type="evidence" value="ECO:0007669"/>
    <property type="project" value="UniProtKB-EC"/>
</dbReference>
<protein>
    <recommendedName>
        <fullName evidence="3">ubiquitinyl hydrolase 1</fullName>
        <ecNumber evidence="3">3.4.19.12</ecNumber>
    </recommendedName>
</protein>
<evidence type="ECO:0000256" key="7">
    <source>
        <dbReference type="ARBA" id="ARBA00022807"/>
    </source>
</evidence>
<evidence type="ECO:0000256" key="1">
    <source>
        <dbReference type="ARBA" id="ARBA00000707"/>
    </source>
</evidence>
<evidence type="ECO:0000256" key="2">
    <source>
        <dbReference type="ARBA" id="ARBA00009085"/>
    </source>
</evidence>
<dbReference type="Pfam" id="PF00443">
    <property type="entry name" value="UCH"/>
    <property type="match status" value="1"/>
</dbReference>